<keyword evidence="3" id="KW-1185">Reference proteome</keyword>
<evidence type="ECO:0000256" key="1">
    <source>
        <dbReference type="SAM" id="SignalP"/>
    </source>
</evidence>
<organism evidence="2 3">
    <name type="scientific">Beggiatoa leptomitoformis</name>
    <dbReference type="NCBI Taxonomy" id="288004"/>
    <lineage>
        <taxon>Bacteria</taxon>
        <taxon>Pseudomonadati</taxon>
        <taxon>Pseudomonadota</taxon>
        <taxon>Gammaproteobacteria</taxon>
        <taxon>Thiotrichales</taxon>
        <taxon>Thiotrichaceae</taxon>
        <taxon>Beggiatoa</taxon>
    </lineage>
</organism>
<protein>
    <submittedName>
        <fullName evidence="2">Uncharacterized protein</fullName>
    </submittedName>
</protein>
<dbReference type="STRING" id="288004.AL038_00605"/>
<sequence>MKNLFVIAVLAALPVVSFASDIENNINNVTKGTATVLSINGTGTVGAGDGASGIGVEGESYGEGLAASVEVINNCANGGCKNNITNKLEGEALVLGVGKAAAVKVVNNK</sequence>
<dbReference type="RefSeq" id="WP_062147487.1">
    <property type="nucleotide sequence ID" value="NZ_CP012373.2"/>
</dbReference>
<evidence type="ECO:0000313" key="3">
    <source>
        <dbReference type="Proteomes" id="UP000234271"/>
    </source>
</evidence>
<feature type="signal peptide" evidence="1">
    <location>
        <begin position="1"/>
        <end position="19"/>
    </location>
</feature>
<gene>
    <name evidence="2" type="ORF">BLE401_05440</name>
</gene>
<evidence type="ECO:0000313" key="2">
    <source>
        <dbReference type="EMBL" id="AUI68197.1"/>
    </source>
</evidence>
<dbReference type="EMBL" id="CP018889">
    <property type="protein sequence ID" value="AUI68197.1"/>
    <property type="molecule type" value="Genomic_DNA"/>
</dbReference>
<dbReference type="AlphaFoldDB" id="A0A2N9YCK4"/>
<accession>A0A2N9YCK4</accession>
<feature type="chain" id="PRO_5014893027" evidence="1">
    <location>
        <begin position="20"/>
        <end position="109"/>
    </location>
</feature>
<dbReference type="Proteomes" id="UP000234271">
    <property type="component" value="Chromosome"/>
</dbReference>
<reference evidence="3" key="1">
    <citation type="submission" date="2016-12" db="EMBL/GenBank/DDBJ databases">
        <title>Complete Genome Sequence of Beggiatoa leptomitiformis D-401.</title>
        <authorList>
            <person name="Fomenkov A."/>
            <person name="Vincze T."/>
            <person name="Grabovich M."/>
            <person name="Anton B.P."/>
            <person name="Dubinina G."/>
            <person name="Orlova M."/>
            <person name="Belousova E."/>
            <person name="Roberts R.J."/>
        </authorList>
    </citation>
    <scope>NUCLEOTIDE SEQUENCE [LARGE SCALE GENOMIC DNA]</scope>
    <source>
        <strain evidence="3">D-401</strain>
    </source>
</reference>
<name>A0A2N9YCK4_9GAMM</name>
<dbReference type="KEGG" id="blep:AL038_00605"/>
<proteinExistence type="predicted"/>
<keyword evidence="1" id="KW-0732">Signal</keyword>